<dbReference type="InterPro" id="IPR049948">
    <property type="entry name" value="Cu_Am_ox_TPQ-bd"/>
</dbReference>
<evidence type="ECO:0000256" key="2">
    <source>
        <dbReference type="ARBA" id="ARBA00007983"/>
    </source>
</evidence>
<feature type="compositionally biased region" description="Basic and acidic residues" evidence="10">
    <location>
        <begin position="13"/>
        <end position="23"/>
    </location>
</feature>
<name>A0A4S8LNW2_DENBC</name>
<keyword evidence="11" id="KW-1133">Transmembrane helix</keyword>
<accession>A0A4S8LNW2</accession>
<dbReference type="GO" id="GO:0005507">
    <property type="term" value="F:copper ion binding"/>
    <property type="evidence" value="ECO:0007669"/>
    <property type="project" value="InterPro"/>
</dbReference>
<proteinExistence type="inferred from homology"/>
<feature type="active site" description="Proton acceptor" evidence="7">
    <location>
        <position position="508"/>
    </location>
</feature>
<keyword evidence="11" id="KW-0812">Transmembrane</keyword>
<dbReference type="Pfam" id="PF01179">
    <property type="entry name" value="Cu_amine_oxid"/>
    <property type="match status" value="1"/>
</dbReference>
<comment type="cofactor">
    <cofactor evidence="1">
        <name>Cu cation</name>
        <dbReference type="ChEBI" id="CHEBI:23378"/>
    </cofactor>
</comment>
<dbReference type="AlphaFoldDB" id="A0A4S8LNW2"/>
<keyword evidence="5 9" id="KW-0560">Oxidoreductase</keyword>
<evidence type="ECO:0000256" key="4">
    <source>
        <dbReference type="ARBA" id="ARBA00022772"/>
    </source>
</evidence>
<evidence type="ECO:0000256" key="6">
    <source>
        <dbReference type="ARBA" id="ARBA00023008"/>
    </source>
</evidence>
<feature type="transmembrane region" description="Helical" evidence="11">
    <location>
        <begin position="33"/>
        <end position="51"/>
    </location>
</feature>
<dbReference type="GO" id="GO:0009308">
    <property type="term" value="P:amine metabolic process"/>
    <property type="evidence" value="ECO:0007669"/>
    <property type="project" value="UniProtKB-UniRule"/>
</dbReference>
<feature type="region of interest" description="Disordered" evidence="10">
    <location>
        <begin position="1"/>
        <end position="25"/>
    </location>
</feature>
<dbReference type="PANTHER" id="PTHR10638">
    <property type="entry name" value="COPPER AMINE OXIDASE"/>
    <property type="match status" value="1"/>
</dbReference>
<comment type="cofactor">
    <cofactor evidence="9">
        <name>Cu cation</name>
        <dbReference type="ChEBI" id="CHEBI:23378"/>
    </cofactor>
    <text evidence="9">Contains 1 topaquinone per subunit.</text>
</comment>
<keyword evidence="11" id="KW-0472">Membrane</keyword>
<dbReference type="EC" id="1.4.3.-" evidence="9"/>
<dbReference type="PANTHER" id="PTHR10638:SF20">
    <property type="entry name" value="AMINE OXIDASE"/>
    <property type="match status" value="1"/>
</dbReference>
<dbReference type="InterPro" id="IPR016182">
    <property type="entry name" value="Cu_amine_oxidase_N-reg"/>
</dbReference>
<protein>
    <recommendedName>
        <fullName evidence="9">Amine oxidase</fullName>
        <ecNumber evidence="9">1.4.3.-</ecNumber>
    </recommendedName>
</protein>
<dbReference type="EMBL" id="ML179317">
    <property type="protein sequence ID" value="THU91056.1"/>
    <property type="molecule type" value="Genomic_DNA"/>
</dbReference>
<keyword evidence="6 9" id="KW-0186">Copper</keyword>
<comment type="similarity">
    <text evidence="2 9">Belongs to the copper/topaquinone oxidase family.</text>
</comment>
<dbReference type="GO" id="GO:0048038">
    <property type="term" value="F:quinone binding"/>
    <property type="evidence" value="ECO:0007669"/>
    <property type="project" value="InterPro"/>
</dbReference>
<evidence type="ECO:0000313" key="14">
    <source>
        <dbReference type="EMBL" id="THU91056.1"/>
    </source>
</evidence>
<organism evidence="14 15">
    <name type="scientific">Dendrothele bispora (strain CBS 962.96)</name>
    <dbReference type="NCBI Taxonomy" id="1314807"/>
    <lineage>
        <taxon>Eukaryota</taxon>
        <taxon>Fungi</taxon>
        <taxon>Dikarya</taxon>
        <taxon>Basidiomycota</taxon>
        <taxon>Agaricomycotina</taxon>
        <taxon>Agaricomycetes</taxon>
        <taxon>Agaricomycetidae</taxon>
        <taxon>Agaricales</taxon>
        <taxon>Agaricales incertae sedis</taxon>
        <taxon>Dendrothele</taxon>
    </lineage>
</organism>
<evidence type="ECO:0000259" key="12">
    <source>
        <dbReference type="Pfam" id="PF01179"/>
    </source>
</evidence>
<evidence type="ECO:0000256" key="9">
    <source>
        <dbReference type="RuleBase" id="RU000672"/>
    </source>
</evidence>
<evidence type="ECO:0000313" key="15">
    <source>
        <dbReference type="Proteomes" id="UP000297245"/>
    </source>
</evidence>
<dbReference type="InterPro" id="IPR036460">
    <property type="entry name" value="Cu_amine_oxidase_C_sf"/>
</dbReference>
<feature type="domain" description="Copper amine oxidase catalytic" evidence="12">
    <location>
        <begin position="419"/>
        <end position="852"/>
    </location>
</feature>
<feature type="domain" description="DUF1965" evidence="13">
    <location>
        <begin position="333"/>
        <end position="376"/>
    </location>
</feature>
<evidence type="ECO:0000256" key="8">
    <source>
        <dbReference type="PIRSR" id="PIRSR600269-51"/>
    </source>
</evidence>
<feature type="active site" description="Schiff-base intermediate with substrate; via topaquinone" evidence="7">
    <location>
        <position position="593"/>
    </location>
</feature>
<gene>
    <name evidence="14" type="ORF">K435DRAFT_780932</name>
</gene>
<keyword evidence="3 9" id="KW-0479">Metal-binding</keyword>
<dbReference type="Gene3D" id="2.70.98.20">
    <property type="entry name" value="Copper amine oxidase, catalytic domain"/>
    <property type="match status" value="1"/>
</dbReference>
<dbReference type="Pfam" id="PF09248">
    <property type="entry name" value="DUF1965"/>
    <property type="match status" value="1"/>
</dbReference>
<evidence type="ECO:0000256" key="10">
    <source>
        <dbReference type="SAM" id="MobiDB-lite"/>
    </source>
</evidence>
<dbReference type="PRINTS" id="PR00766">
    <property type="entry name" value="CUDAOXIDASE"/>
</dbReference>
<comment type="PTM">
    <text evidence="8 9">Topaquinone (TPQ) is generated by copper-dependent autoxidation of a specific tyrosyl residue.</text>
</comment>
<dbReference type="GO" id="GO:0005886">
    <property type="term" value="C:plasma membrane"/>
    <property type="evidence" value="ECO:0007669"/>
    <property type="project" value="TreeGrafter"/>
</dbReference>
<keyword evidence="4 7" id="KW-0801">TPQ</keyword>
<dbReference type="Proteomes" id="UP000297245">
    <property type="component" value="Unassembled WGS sequence"/>
</dbReference>
<dbReference type="Gene3D" id="3.10.450.40">
    <property type="match status" value="2"/>
</dbReference>
<dbReference type="InterPro" id="IPR015798">
    <property type="entry name" value="Cu_amine_oxidase_C"/>
</dbReference>
<dbReference type="OrthoDB" id="3341590at2759"/>
<dbReference type="SUPFAM" id="SSF49998">
    <property type="entry name" value="Amine oxidase catalytic domain"/>
    <property type="match status" value="1"/>
</dbReference>
<evidence type="ECO:0000259" key="13">
    <source>
        <dbReference type="Pfam" id="PF09248"/>
    </source>
</evidence>
<evidence type="ECO:0000256" key="7">
    <source>
        <dbReference type="PIRSR" id="PIRSR600269-50"/>
    </source>
</evidence>
<dbReference type="InterPro" id="IPR000269">
    <property type="entry name" value="Cu_amine_oxidase"/>
</dbReference>
<evidence type="ECO:0000256" key="1">
    <source>
        <dbReference type="ARBA" id="ARBA00001935"/>
    </source>
</evidence>
<dbReference type="SUPFAM" id="SSF54416">
    <property type="entry name" value="Amine oxidase N-terminal region"/>
    <property type="match status" value="2"/>
</dbReference>
<keyword evidence="15" id="KW-1185">Reference proteome</keyword>
<evidence type="ECO:0000256" key="5">
    <source>
        <dbReference type="ARBA" id="ARBA00023002"/>
    </source>
</evidence>
<evidence type="ECO:0000256" key="11">
    <source>
        <dbReference type="SAM" id="Phobius"/>
    </source>
</evidence>
<dbReference type="GO" id="GO:0008131">
    <property type="term" value="F:primary methylamine oxidase activity"/>
    <property type="evidence" value="ECO:0007669"/>
    <property type="project" value="InterPro"/>
</dbReference>
<reference evidence="14 15" key="1">
    <citation type="journal article" date="2019" name="Nat. Ecol. Evol.">
        <title>Megaphylogeny resolves global patterns of mushroom evolution.</title>
        <authorList>
            <person name="Varga T."/>
            <person name="Krizsan K."/>
            <person name="Foldi C."/>
            <person name="Dima B."/>
            <person name="Sanchez-Garcia M."/>
            <person name="Sanchez-Ramirez S."/>
            <person name="Szollosi G.J."/>
            <person name="Szarkandi J.G."/>
            <person name="Papp V."/>
            <person name="Albert L."/>
            <person name="Andreopoulos W."/>
            <person name="Angelini C."/>
            <person name="Antonin V."/>
            <person name="Barry K.W."/>
            <person name="Bougher N.L."/>
            <person name="Buchanan P."/>
            <person name="Buyck B."/>
            <person name="Bense V."/>
            <person name="Catcheside P."/>
            <person name="Chovatia M."/>
            <person name="Cooper J."/>
            <person name="Damon W."/>
            <person name="Desjardin D."/>
            <person name="Finy P."/>
            <person name="Geml J."/>
            <person name="Haridas S."/>
            <person name="Hughes K."/>
            <person name="Justo A."/>
            <person name="Karasinski D."/>
            <person name="Kautmanova I."/>
            <person name="Kiss B."/>
            <person name="Kocsube S."/>
            <person name="Kotiranta H."/>
            <person name="LaButti K.M."/>
            <person name="Lechner B.E."/>
            <person name="Liimatainen K."/>
            <person name="Lipzen A."/>
            <person name="Lukacs Z."/>
            <person name="Mihaltcheva S."/>
            <person name="Morgado L.N."/>
            <person name="Niskanen T."/>
            <person name="Noordeloos M.E."/>
            <person name="Ohm R.A."/>
            <person name="Ortiz-Santana B."/>
            <person name="Ovrebo C."/>
            <person name="Racz N."/>
            <person name="Riley R."/>
            <person name="Savchenko A."/>
            <person name="Shiryaev A."/>
            <person name="Soop K."/>
            <person name="Spirin V."/>
            <person name="Szebenyi C."/>
            <person name="Tomsovsky M."/>
            <person name="Tulloss R.E."/>
            <person name="Uehling J."/>
            <person name="Grigoriev I.V."/>
            <person name="Vagvolgyi C."/>
            <person name="Papp T."/>
            <person name="Martin F.M."/>
            <person name="Miettinen O."/>
            <person name="Hibbett D.S."/>
            <person name="Nagy L.G."/>
        </authorList>
    </citation>
    <scope>NUCLEOTIDE SEQUENCE [LARGE SCALE GENOMIC DNA]</scope>
    <source>
        <strain evidence="14 15">CBS 962.96</strain>
    </source>
</reference>
<evidence type="ECO:0000256" key="3">
    <source>
        <dbReference type="ARBA" id="ARBA00022723"/>
    </source>
</evidence>
<dbReference type="InterPro" id="IPR015328">
    <property type="entry name" value="DUF1965"/>
</dbReference>
<feature type="modified residue" description="2',4',5'-topaquinone" evidence="8">
    <location>
        <position position="593"/>
    </location>
</feature>
<sequence length="956" mass="107522">MTRRSEYQLLKPGDLDNHRERSNAKPNRRRARVGWIFLAFLSTIITIFYYFQSHDITTRLPEAPLRNIPSSNISTSSPLYADLKLEQCKSSLPPPAKPPAPVNLWTPLTVAEISHIRAWLEHPDRKLNLTRVSQFYPFSSSSQILSSTNSTAIPSLAHNNIFLIESYPPPKAEALAYLDSEDPYKATPPKRYARVTIHHGAEHPNPMIRDYLVGPIPYIRDGEVRNGGAGNRKEDEEEMTLSHLKDIYHLENGTIPWNARGFLNAVDFNVLWRQTQTPGLVEALEDLFNVSLSSNSTSSKPTLTAGASGPFSFTGSFRRTWLSFRRDLPGAWLHPLNFFQYVDMSGTDPSKWYIRKIVYNWQMFGSVEEFVGAWRDGTLIRTSLPSSPSSSTSSTNWTTRDRLLSNGHPRDLDHLPGPRSVSFAGLRFRVDFATQYISWMSWGFYLSFDRDMGLSLWDVRFVNPNSTTSTRGPKAGGGKRIIYQLTPTEALAQYSGNDPMQTTTAWLDRYFGMGTAVRNLIPYYDCPAEAVFLPATSMTPTGTVKRDRAVCVFESEGGGARPITRHTGWLKGEFGATKGYVLIVRSVSTVGNYDYIFDYTFHLDGTIEVRVSASGYLQGGYWEPKQEGYGGRIRDTTMGNLHDHVINFKVDLDISGTSNSLLETTTAQETVIPPWFDPLEGEEGEEDEWGNEVIQQKITKRIISNESEALLEYPRNFQGGYAIVNQDEKNRWGYPRGYAVHPGYSPVHNTVIGSKRLLHNANWARYNLAVSKRKETEPSSSSMWNMNLPGNPPVDFHKFFDGENITQEDLVVWVNVGTHHLPQAEDSPNTKANVATSSFMLTPLNYFDSDISMESSNAILIDPTTSLPSSSGLGSGSVYAHDDYGVKQDFSCVPEPLKPFEYSDIRMFDLDGREVGVRNENSGGGETGDDDWSKEGVTVKGMRRIAELFHRIDYEF</sequence>
<dbReference type="PROSITE" id="PS01164">
    <property type="entry name" value="COPPER_AMINE_OXID_1"/>
    <property type="match status" value="1"/>
</dbReference>